<geneLocation type="plasmid" evidence="2"/>
<evidence type="ECO:0000313" key="1">
    <source>
        <dbReference type="EMBL" id="ALN21827.1"/>
    </source>
</evidence>
<protein>
    <submittedName>
        <fullName evidence="1">Uncharacterized protein</fullName>
    </submittedName>
</protein>
<name>A0ABN4J2X9_ECTME</name>
<keyword evidence="2" id="KW-1185">Reference proteome</keyword>
<reference evidence="1 2" key="1">
    <citation type="submission" date="2015-11" db="EMBL/GenBank/DDBJ databases">
        <authorList>
            <person name="Chong T.M."/>
            <person name="Chan K.G."/>
            <person name="Dessaux Y."/>
        </authorList>
    </citation>
    <scope>NUCLEOTIDE SEQUENCE [LARGE SCALE GENOMIC DNA]</scope>
    <source>
        <strain evidence="1 2">S5.2</strain>
        <plasmid evidence="2">Plasmid</plasmid>
    </source>
</reference>
<organism evidence="1 2">
    <name type="scientific">Ectopseudomonas mendocina S5.2</name>
    <dbReference type="NCBI Taxonomy" id="1225174"/>
    <lineage>
        <taxon>Bacteria</taxon>
        <taxon>Pseudomonadati</taxon>
        <taxon>Pseudomonadota</taxon>
        <taxon>Gammaproteobacteria</taxon>
        <taxon>Pseudomonadales</taxon>
        <taxon>Pseudomonadaceae</taxon>
        <taxon>Ectopseudomonas</taxon>
    </lineage>
</organism>
<dbReference type="Proteomes" id="UP000028530">
    <property type="component" value="Plasmid pPME5"/>
</dbReference>
<evidence type="ECO:0000313" key="2">
    <source>
        <dbReference type="Proteomes" id="UP000028530"/>
    </source>
</evidence>
<accession>A0ABN4J2X9</accession>
<proteinExistence type="predicted"/>
<dbReference type="EMBL" id="CP013125">
    <property type="protein sequence ID" value="ALN21827.1"/>
    <property type="molecule type" value="Genomic_DNA"/>
</dbReference>
<keyword evidence="1" id="KW-0614">Plasmid</keyword>
<gene>
    <name evidence="1" type="ORF">DW68_024420</name>
</gene>
<sequence>MMSENENEPYWSIIAKAMECRGTLADDYARHPEHSASKYLVRMCEELTTAVQKHGNPDATLSEMLRLEATCTGADYHHKLALRSRELAKRAAA</sequence>